<evidence type="ECO:0000259" key="1">
    <source>
        <dbReference type="Pfam" id="PF13649"/>
    </source>
</evidence>
<protein>
    <submittedName>
        <fullName evidence="2">SAM-dependent methyltransferase</fullName>
    </submittedName>
</protein>
<evidence type="ECO:0000313" key="3">
    <source>
        <dbReference type="Proteomes" id="UP000290567"/>
    </source>
</evidence>
<dbReference type="InterPro" id="IPR041698">
    <property type="entry name" value="Methyltransf_25"/>
</dbReference>
<dbReference type="Proteomes" id="UP000290567">
    <property type="component" value="Unassembled WGS sequence"/>
</dbReference>
<sequence>MRLNELEKNIPLFAKSQDTIWTDPYISQRMLEAHLKETEEGATRNVAFVQRSVEWFAAKFPPAEYPNLLDLGCGPGIYAERFYEKGYSVTGIDFSEVSIAYAKKSAAQKQHAITYLAADYLSTSLQENTYDLIVLIYCDLGVLSHTERRQLLTAAYRALRPGGKLVFDVFTPVRYADFRAFRSWQVEQNSFWSETACLRLQENCSYPQENTYLERHDLLYQNSHKTFFIWETVFEPETLEKELSQTGYQSIERFSSIAGDNWQDQSEVACFSASKQ</sequence>
<feature type="domain" description="Methyltransferase" evidence="1">
    <location>
        <begin position="69"/>
        <end position="163"/>
    </location>
</feature>
<name>A0A4P5PR15_9ENTE</name>
<evidence type="ECO:0000313" key="2">
    <source>
        <dbReference type="EMBL" id="GCF95333.1"/>
    </source>
</evidence>
<dbReference type="CDD" id="cd02440">
    <property type="entry name" value="AdoMet_MTases"/>
    <property type="match status" value="1"/>
</dbReference>
<dbReference type="PANTHER" id="PTHR42912">
    <property type="entry name" value="METHYLTRANSFERASE"/>
    <property type="match status" value="1"/>
</dbReference>
<dbReference type="InterPro" id="IPR050508">
    <property type="entry name" value="Methyltransf_Superfamily"/>
</dbReference>
<dbReference type="Gene3D" id="3.40.50.150">
    <property type="entry name" value="Vaccinia Virus protein VP39"/>
    <property type="match status" value="1"/>
</dbReference>
<comment type="caution">
    <text evidence="2">The sequence shown here is derived from an EMBL/GenBank/DDBJ whole genome shotgun (WGS) entry which is preliminary data.</text>
</comment>
<dbReference type="EMBL" id="BJCC01000031">
    <property type="protein sequence ID" value="GCF95333.1"/>
    <property type="molecule type" value="Genomic_DNA"/>
</dbReference>
<dbReference type="AlphaFoldDB" id="A0A4P5PR15"/>
<dbReference type="Pfam" id="PF13649">
    <property type="entry name" value="Methyltransf_25"/>
    <property type="match status" value="1"/>
</dbReference>
<proteinExistence type="predicted"/>
<dbReference type="InterPro" id="IPR029063">
    <property type="entry name" value="SAM-dependent_MTases_sf"/>
</dbReference>
<dbReference type="RefSeq" id="WP_146623729.1">
    <property type="nucleotide sequence ID" value="NZ_BJCC01000031.1"/>
</dbReference>
<dbReference type="SUPFAM" id="SSF53335">
    <property type="entry name" value="S-adenosyl-L-methionine-dependent methyltransferases"/>
    <property type="match status" value="1"/>
</dbReference>
<accession>A0A4P5PR15</accession>
<keyword evidence="2" id="KW-0808">Transferase</keyword>
<dbReference type="GO" id="GO:0008168">
    <property type="term" value="F:methyltransferase activity"/>
    <property type="evidence" value="ECO:0007669"/>
    <property type="project" value="UniProtKB-KW"/>
</dbReference>
<keyword evidence="2" id="KW-0489">Methyltransferase</keyword>
<dbReference type="GO" id="GO:0032259">
    <property type="term" value="P:methylation"/>
    <property type="evidence" value="ECO:0007669"/>
    <property type="project" value="UniProtKB-KW"/>
</dbReference>
<dbReference type="OrthoDB" id="9791837at2"/>
<reference evidence="3" key="1">
    <citation type="submission" date="2019-02" db="EMBL/GenBank/DDBJ databases">
        <title>Draft genome sequence of Enterococcus sp. Gos25-1.</title>
        <authorList>
            <person name="Tanaka N."/>
            <person name="Shiwa Y."/>
            <person name="Fujita N."/>
        </authorList>
    </citation>
    <scope>NUCLEOTIDE SEQUENCE [LARGE SCALE GENOMIC DNA]</scope>
    <source>
        <strain evidence="3">Gos25-1</strain>
    </source>
</reference>
<gene>
    <name evidence="2" type="ORF">NRIC_32240</name>
</gene>
<organism evidence="2 3">
    <name type="scientific">Enterococcus florum</name>
    <dbReference type="NCBI Taxonomy" id="2480627"/>
    <lineage>
        <taxon>Bacteria</taxon>
        <taxon>Bacillati</taxon>
        <taxon>Bacillota</taxon>
        <taxon>Bacilli</taxon>
        <taxon>Lactobacillales</taxon>
        <taxon>Enterococcaceae</taxon>
        <taxon>Enterococcus</taxon>
    </lineage>
</organism>
<keyword evidence="3" id="KW-1185">Reference proteome</keyword>